<keyword evidence="1" id="KW-0812">Transmembrane</keyword>
<feature type="transmembrane region" description="Helical" evidence="1">
    <location>
        <begin position="71"/>
        <end position="93"/>
    </location>
</feature>
<dbReference type="EMBL" id="CP014673">
    <property type="protein sequence ID" value="ANX01990.1"/>
    <property type="molecule type" value="Genomic_DNA"/>
</dbReference>
<organism evidence="2 3">
    <name type="scientific">Thermoclostridium stercorarium subsp. leptospartum DSM 9219</name>
    <dbReference type="NCBI Taxonomy" id="1346611"/>
    <lineage>
        <taxon>Bacteria</taxon>
        <taxon>Bacillati</taxon>
        <taxon>Bacillota</taxon>
        <taxon>Clostridia</taxon>
        <taxon>Eubacteriales</taxon>
        <taxon>Oscillospiraceae</taxon>
        <taxon>Thermoclostridium</taxon>
    </lineage>
</organism>
<accession>A0A1B1YMI2</accession>
<keyword evidence="1" id="KW-1133">Transmembrane helix</keyword>
<evidence type="ECO:0000313" key="2">
    <source>
        <dbReference type="EMBL" id="ANX01990.1"/>
    </source>
</evidence>
<sequence length="129" mass="14269">MVVNFLFHFTVAFNFTTNPEIILTTGIIITAILSLKKEKIAESKGDISLGSLSKEEILKLSQNELKELRKVVSAATGCLFLITLLIALGGILLFEISAVNFAVCLFAQVLFTVIFGIPFMKRIKSFKRV</sequence>
<gene>
    <name evidence="2" type="ORF">CSTERLE_10605</name>
</gene>
<name>A0A1B1YMI2_THEST</name>
<feature type="transmembrane region" description="Helical" evidence="1">
    <location>
        <begin position="12"/>
        <end position="35"/>
    </location>
</feature>
<dbReference type="AlphaFoldDB" id="A0A1B1YMI2"/>
<evidence type="ECO:0000313" key="3">
    <source>
        <dbReference type="Proteomes" id="UP000092931"/>
    </source>
</evidence>
<evidence type="ECO:0000256" key="1">
    <source>
        <dbReference type="SAM" id="Phobius"/>
    </source>
</evidence>
<feature type="transmembrane region" description="Helical" evidence="1">
    <location>
        <begin position="99"/>
        <end position="120"/>
    </location>
</feature>
<keyword evidence="1" id="KW-0472">Membrane</keyword>
<dbReference type="Proteomes" id="UP000092931">
    <property type="component" value="Chromosome"/>
</dbReference>
<reference evidence="2 3" key="1">
    <citation type="submission" date="2016-02" db="EMBL/GenBank/DDBJ databases">
        <title>Comparison of Clostridium stercorarium subspecies using comparative genomics and transcriptomics.</title>
        <authorList>
            <person name="Schellenberg J."/>
            <person name="Thallinger G."/>
            <person name="Levin D.B."/>
            <person name="Zhang X."/>
            <person name="Alvare G."/>
            <person name="Fristensky B."/>
            <person name="Sparling R."/>
        </authorList>
    </citation>
    <scope>NUCLEOTIDE SEQUENCE [LARGE SCALE GENOMIC DNA]</scope>
    <source>
        <strain evidence="2 3">DSM 9219</strain>
    </source>
</reference>
<protein>
    <submittedName>
        <fullName evidence="2">Uncharacterized protein</fullName>
    </submittedName>
</protein>
<proteinExistence type="predicted"/>